<evidence type="ECO:0000256" key="1">
    <source>
        <dbReference type="SAM" id="MobiDB-lite"/>
    </source>
</evidence>
<sequence length="607" mass="66324">MESMTLRPEPPEGFRIRRKPVSNPNLREAAAADPPFSPSPVPPSLSRPPSYTDLFGPPRLSNPSQTPQRPRTAGAASSSTSLSTQPQSQPQPPVPTPIQKAYGEARHFLGGLINHPFESNKHFTILRHSHGLVFYRGNATSVAVSIFSDTPLPLDRTLWLQNKGWSGKTGMRTKALFRLNDSWLDVTPGMPLRADQVNPDDERAWQRDIKKFRKKAPPRPRDKHQLRETAVVRIPSEAGDGYFQLVLCQGPKKKVLGNSPVFRVLSTSANPHSIRGASLSTLPLEVGAMVVSLYAQTAARTAAAPASAAVAARVDRFRPAWFKQTAVQKAYSASGVETRVAGLFTSTASPGQSVASGGGVSPVPDQGVSLPVEHGPQEPFPMTFKARAQLDSSQTSSNYNETTNLTLNSIPDWVPEQLRGYFFGWAKFETSKQSDPSLSTWSPIILAVRTLDPLQAARVNISQISKYVVTLRLLDDGDEPPQSPKVQIRLMGFLRVEVPPPKGSTSQELADAQAAAAEASILADAYDADVVQSTLAHPAWSAETLSTIEIQKQNSTWVERTMDGYSAIRIKGQKLVEQVPLHKLGVRSATDEWRERQVAVSGFYIVR</sequence>
<feature type="compositionally biased region" description="Low complexity" evidence="1">
    <location>
        <begin position="77"/>
        <end position="88"/>
    </location>
</feature>
<dbReference type="AlphaFoldDB" id="A0A1V6TU04"/>
<comment type="caution">
    <text evidence="2">The sequence shown here is derived from an EMBL/GenBank/DDBJ whole genome shotgun (WGS) entry which is preliminary data.</text>
</comment>
<reference evidence="3" key="1">
    <citation type="journal article" date="2017" name="Nat. Microbiol.">
        <title>Global analysis of biosynthetic gene clusters reveals vast potential of secondary metabolite production in Penicillium species.</title>
        <authorList>
            <person name="Nielsen J.C."/>
            <person name="Grijseels S."/>
            <person name="Prigent S."/>
            <person name="Ji B."/>
            <person name="Dainat J."/>
            <person name="Nielsen K.F."/>
            <person name="Frisvad J.C."/>
            <person name="Workman M."/>
            <person name="Nielsen J."/>
        </authorList>
    </citation>
    <scope>NUCLEOTIDE SEQUENCE [LARGE SCALE GENOMIC DNA]</scope>
    <source>
        <strain evidence="3">IBT 24891</strain>
    </source>
</reference>
<accession>A0A1V6TU04</accession>
<protein>
    <recommendedName>
        <fullName evidence="4">LipA and NB-ARC domain protein</fullName>
    </recommendedName>
</protein>
<feature type="compositionally biased region" description="Pro residues" evidence="1">
    <location>
        <begin position="35"/>
        <end position="46"/>
    </location>
</feature>
<dbReference type="EMBL" id="MLKD01000002">
    <property type="protein sequence ID" value="OQE29878.1"/>
    <property type="molecule type" value="Genomic_DNA"/>
</dbReference>
<evidence type="ECO:0000313" key="3">
    <source>
        <dbReference type="Proteomes" id="UP000191285"/>
    </source>
</evidence>
<dbReference type="Proteomes" id="UP000191285">
    <property type="component" value="Unassembled WGS sequence"/>
</dbReference>
<evidence type="ECO:0008006" key="4">
    <source>
        <dbReference type="Google" id="ProtNLM"/>
    </source>
</evidence>
<gene>
    <name evidence="2" type="ORF">PENSTE_c002G03102</name>
</gene>
<dbReference type="OrthoDB" id="276388at2759"/>
<evidence type="ECO:0000313" key="2">
    <source>
        <dbReference type="EMBL" id="OQE29878.1"/>
    </source>
</evidence>
<name>A0A1V6TU04_9EURO</name>
<keyword evidence="3" id="KW-1185">Reference proteome</keyword>
<organism evidence="2 3">
    <name type="scientific">Penicillium steckii</name>
    <dbReference type="NCBI Taxonomy" id="303698"/>
    <lineage>
        <taxon>Eukaryota</taxon>
        <taxon>Fungi</taxon>
        <taxon>Dikarya</taxon>
        <taxon>Ascomycota</taxon>
        <taxon>Pezizomycotina</taxon>
        <taxon>Eurotiomycetes</taxon>
        <taxon>Eurotiomycetidae</taxon>
        <taxon>Eurotiales</taxon>
        <taxon>Aspergillaceae</taxon>
        <taxon>Penicillium</taxon>
    </lineage>
</organism>
<dbReference type="STRING" id="303698.A0A1V6TU04"/>
<proteinExistence type="predicted"/>
<feature type="region of interest" description="Disordered" evidence="1">
    <location>
        <begin position="1"/>
        <end position="98"/>
    </location>
</feature>
<feature type="region of interest" description="Disordered" evidence="1">
    <location>
        <begin position="350"/>
        <end position="370"/>
    </location>
</feature>